<evidence type="ECO:0000313" key="2">
    <source>
        <dbReference type="Proteomes" id="UP000034913"/>
    </source>
</evidence>
<dbReference type="AlphaFoldDB" id="A0A0G1ZH02"/>
<proteinExistence type="predicted"/>
<comment type="caution">
    <text evidence="1">The sequence shown here is derived from an EMBL/GenBank/DDBJ whole genome shotgun (WGS) entry which is preliminary data.</text>
</comment>
<evidence type="ECO:0000313" key="1">
    <source>
        <dbReference type="EMBL" id="KKW27187.1"/>
    </source>
</evidence>
<dbReference type="Proteomes" id="UP000034913">
    <property type="component" value="Unassembled WGS sequence"/>
</dbReference>
<organism evidence="1 2">
    <name type="scientific">candidate division Kazan bacterium GW2011_GWB1_52_7</name>
    <dbReference type="NCBI Taxonomy" id="1620414"/>
    <lineage>
        <taxon>Bacteria</taxon>
        <taxon>Bacteria division Kazan-3B-28</taxon>
    </lineage>
</organism>
<accession>A0A0G1ZH02</accession>
<protein>
    <submittedName>
        <fullName evidence="1">Uncharacterized protein</fullName>
    </submittedName>
</protein>
<sequence>MVTDILRLVFPLNGNNSRQLVEVRINPDYTIESMSGPESASSERLQSFSLKTVVYIQPTDPHYEGLKAEKITLKEFAQAFVRCQLTGEVLVNEG</sequence>
<reference evidence="1 2" key="1">
    <citation type="journal article" date="2015" name="Nature">
        <title>rRNA introns, odd ribosomes, and small enigmatic genomes across a large radiation of phyla.</title>
        <authorList>
            <person name="Brown C.T."/>
            <person name="Hug L.A."/>
            <person name="Thomas B.C."/>
            <person name="Sharon I."/>
            <person name="Castelle C.J."/>
            <person name="Singh A."/>
            <person name="Wilkins M.J."/>
            <person name="Williams K.H."/>
            <person name="Banfield J.F."/>
        </authorList>
    </citation>
    <scope>NUCLEOTIDE SEQUENCE [LARGE SCALE GENOMIC DNA]</scope>
</reference>
<gene>
    <name evidence="1" type="ORF">VF00_C0001G0122</name>
</gene>
<dbReference type="EMBL" id="LCRB01000001">
    <property type="protein sequence ID" value="KKW27187.1"/>
    <property type="molecule type" value="Genomic_DNA"/>
</dbReference>
<name>A0A0G1ZH02_UNCK3</name>